<dbReference type="Pfam" id="PF00990">
    <property type="entry name" value="GGDEF"/>
    <property type="match status" value="1"/>
</dbReference>
<feature type="transmembrane region" description="Helical" evidence="3">
    <location>
        <begin position="185"/>
        <end position="202"/>
    </location>
</feature>
<dbReference type="PANTHER" id="PTHR45138:SF9">
    <property type="entry name" value="DIGUANYLATE CYCLASE DGCM-RELATED"/>
    <property type="match status" value="1"/>
</dbReference>
<gene>
    <name evidence="5" type="ORF">FTW19_24355</name>
</gene>
<dbReference type="AlphaFoldDB" id="A0A5B9EGY6"/>
<dbReference type="NCBIfam" id="TIGR00254">
    <property type="entry name" value="GGDEF"/>
    <property type="match status" value="1"/>
</dbReference>
<dbReference type="KEGG" id="talb:FTW19_24355"/>
<organism evidence="5 6">
    <name type="scientific">Terriglobus albidus</name>
    <dbReference type="NCBI Taxonomy" id="1592106"/>
    <lineage>
        <taxon>Bacteria</taxon>
        <taxon>Pseudomonadati</taxon>
        <taxon>Acidobacteriota</taxon>
        <taxon>Terriglobia</taxon>
        <taxon>Terriglobales</taxon>
        <taxon>Acidobacteriaceae</taxon>
        <taxon>Terriglobus</taxon>
    </lineage>
</organism>
<feature type="transmembrane region" description="Helical" evidence="3">
    <location>
        <begin position="214"/>
        <end position="233"/>
    </location>
</feature>
<evidence type="ECO:0000313" key="6">
    <source>
        <dbReference type="Proteomes" id="UP000321820"/>
    </source>
</evidence>
<dbReference type="Gene3D" id="3.30.70.270">
    <property type="match status" value="1"/>
</dbReference>
<dbReference type="GO" id="GO:0005886">
    <property type="term" value="C:plasma membrane"/>
    <property type="evidence" value="ECO:0007669"/>
    <property type="project" value="TreeGrafter"/>
</dbReference>
<dbReference type="EC" id="2.7.7.65" evidence="1"/>
<dbReference type="GO" id="GO:0043709">
    <property type="term" value="P:cell adhesion involved in single-species biofilm formation"/>
    <property type="evidence" value="ECO:0007669"/>
    <property type="project" value="TreeGrafter"/>
</dbReference>
<reference evidence="5 6" key="1">
    <citation type="submission" date="2019-08" db="EMBL/GenBank/DDBJ databases">
        <title>Complete genome sequence of Terriglobus albidus strain ORNL.</title>
        <authorList>
            <person name="Podar M."/>
        </authorList>
    </citation>
    <scope>NUCLEOTIDE SEQUENCE [LARGE SCALE GENOMIC DNA]</scope>
    <source>
        <strain evidence="5 6">ORNL</strain>
    </source>
</reference>
<dbReference type="InterPro" id="IPR000160">
    <property type="entry name" value="GGDEF_dom"/>
</dbReference>
<dbReference type="Proteomes" id="UP000321820">
    <property type="component" value="Chromosome"/>
</dbReference>
<comment type="catalytic activity">
    <reaction evidence="2">
        <text>2 GTP = 3',3'-c-di-GMP + 2 diphosphate</text>
        <dbReference type="Rhea" id="RHEA:24898"/>
        <dbReference type="ChEBI" id="CHEBI:33019"/>
        <dbReference type="ChEBI" id="CHEBI:37565"/>
        <dbReference type="ChEBI" id="CHEBI:58805"/>
        <dbReference type="EC" id="2.7.7.65"/>
    </reaction>
</comment>
<dbReference type="GO" id="GO:1902201">
    <property type="term" value="P:negative regulation of bacterial-type flagellum-dependent cell motility"/>
    <property type="evidence" value="ECO:0007669"/>
    <property type="project" value="TreeGrafter"/>
</dbReference>
<dbReference type="EMBL" id="CP042806">
    <property type="protein sequence ID" value="QEE30854.1"/>
    <property type="molecule type" value="Genomic_DNA"/>
</dbReference>
<keyword evidence="3" id="KW-0812">Transmembrane</keyword>
<sequence>MPLHQRTENSTNGAWDCCRYTSTVESTVVRDTANPQELLLDQQVGRLKNGRFAPLRFSQELEAQFERTVGGSRALRMSRDGLLIILIYNLFLISDYQVMPHRIWLAVLLRTCVFTPIAFVIYAVLRREPSAFVREGSIVVLSGVAATCAVILYWRVNDQISTHAPVSLMLILLVSNIVMRLRFSYAIASMLFCNLTSIAFLVKDPFLQPIEKVHMGGLVFWGGVFILIANYSLEREERLAYLLLRSNELKRVELSEANRELELISTHDPMTQLANRSAFEKEFEVLWNHAAQTRQPISAVMIDIDHFKIVNDTQGHLYGDEVIKRVALLIQQALRGKDDFAARYGGEEFVLLLPGASLESAMKVAERIRQLIKMAGSPAPSHPVPQPEIGLWTTVSCGVASAQDVEGIDRRRLLLAADTALYTAKAEGRNRVCAAPLLEPVSWQRKGYE</sequence>
<dbReference type="GO" id="GO:0052621">
    <property type="term" value="F:diguanylate cyclase activity"/>
    <property type="evidence" value="ECO:0007669"/>
    <property type="project" value="UniProtKB-EC"/>
</dbReference>
<feature type="transmembrane region" description="Helical" evidence="3">
    <location>
        <begin position="104"/>
        <end position="125"/>
    </location>
</feature>
<feature type="transmembrane region" description="Helical" evidence="3">
    <location>
        <begin position="137"/>
        <end position="154"/>
    </location>
</feature>
<dbReference type="InterPro" id="IPR029787">
    <property type="entry name" value="Nucleotide_cyclase"/>
</dbReference>
<dbReference type="CDD" id="cd01949">
    <property type="entry name" value="GGDEF"/>
    <property type="match status" value="1"/>
</dbReference>
<evidence type="ECO:0000256" key="1">
    <source>
        <dbReference type="ARBA" id="ARBA00012528"/>
    </source>
</evidence>
<dbReference type="SUPFAM" id="SSF55073">
    <property type="entry name" value="Nucleotide cyclase"/>
    <property type="match status" value="1"/>
</dbReference>
<proteinExistence type="predicted"/>
<dbReference type="SMART" id="SM00267">
    <property type="entry name" value="GGDEF"/>
    <property type="match status" value="1"/>
</dbReference>
<keyword evidence="6" id="KW-1185">Reference proteome</keyword>
<dbReference type="PROSITE" id="PS50887">
    <property type="entry name" value="GGDEF"/>
    <property type="match status" value="1"/>
</dbReference>
<dbReference type="OrthoDB" id="9759607at2"/>
<evidence type="ECO:0000259" key="4">
    <source>
        <dbReference type="PROSITE" id="PS50887"/>
    </source>
</evidence>
<feature type="transmembrane region" description="Helical" evidence="3">
    <location>
        <begin position="81"/>
        <end position="98"/>
    </location>
</feature>
<name>A0A5B9EGY6_9BACT</name>
<keyword evidence="3" id="KW-0472">Membrane</keyword>
<evidence type="ECO:0000256" key="3">
    <source>
        <dbReference type="SAM" id="Phobius"/>
    </source>
</evidence>
<evidence type="ECO:0000313" key="5">
    <source>
        <dbReference type="EMBL" id="QEE30854.1"/>
    </source>
</evidence>
<dbReference type="InterPro" id="IPR050469">
    <property type="entry name" value="Diguanylate_Cyclase"/>
</dbReference>
<evidence type="ECO:0000256" key="2">
    <source>
        <dbReference type="ARBA" id="ARBA00034247"/>
    </source>
</evidence>
<keyword evidence="3" id="KW-1133">Transmembrane helix</keyword>
<dbReference type="FunFam" id="3.30.70.270:FF:000001">
    <property type="entry name" value="Diguanylate cyclase domain protein"/>
    <property type="match status" value="1"/>
</dbReference>
<protein>
    <recommendedName>
        <fullName evidence="1">diguanylate cyclase</fullName>
        <ecNumber evidence="1">2.7.7.65</ecNumber>
    </recommendedName>
</protein>
<feature type="transmembrane region" description="Helical" evidence="3">
    <location>
        <begin position="160"/>
        <end position="178"/>
    </location>
</feature>
<feature type="domain" description="GGDEF" evidence="4">
    <location>
        <begin position="295"/>
        <end position="437"/>
    </location>
</feature>
<dbReference type="InterPro" id="IPR043128">
    <property type="entry name" value="Rev_trsase/Diguanyl_cyclase"/>
</dbReference>
<accession>A0A5B9EGY6</accession>
<dbReference type="PANTHER" id="PTHR45138">
    <property type="entry name" value="REGULATORY COMPONENTS OF SENSORY TRANSDUCTION SYSTEM"/>
    <property type="match status" value="1"/>
</dbReference>